<feature type="transmembrane region" description="Helical" evidence="6">
    <location>
        <begin position="684"/>
        <end position="706"/>
    </location>
</feature>
<feature type="domain" description="MacB-like periplasmic core" evidence="8">
    <location>
        <begin position="479"/>
        <end position="619"/>
    </location>
</feature>
<comment type="subcellular location">
    <subcellularLocation>
        <location evidence="1">Cell membrane</location>
        <topology evidence="1">Multi-pass membrane protein</topology>
    </subcellularLocation>
</comment>
<proteinExistence type="predicted"/>
<keyword evidence="2" id="KW-1003">Cell membrane</keyword>
<evidence type="ECO:0000259" key="8">
    <source>
        <dbReference type="Pfam" id="PF12704"/>
    </source>
</evidence>
<feature type="transmembrane region" description="Helical" evidence="6">
    <location>
        <begin position="21"/>
        <end position="41"/>
    </location>
</feature>
<dbReference type="EMBL" id="JAHESE010000052">
    <property type="protein sequence ID" value="MBT1712162.1"/>
    <property type="molecule type" value="Genomic_DNA"/>
</dbReference>
<name>A0AAP2E5E5_9BACT</name>
<keyword evidence="10" id="KW-1185">Reference proteome</keyword>
<dbReference type="GO" id="GO:0022857">
    <property type="term" value="F:transmembrane transporter activity"/>
    <property type="evidence" value="ECO:0007669"/>
    <property type="project" value="TreeGrafter"/>
</dbReference>
<keyword evidence="3 6" id="KW-0812">Transmembrane</keyword>
<evidence type="ECO:0000256" key="2">
    <source>
        <dbReference type="ARBA" id="ARBA00022475"/>
    </source>
</evidence>
<dbReference type="Proteomes" id="UP001319080">
    <property type="component" value="Unassembled WGS sequence"/>
</dbReference>
<feature type="domain" description="MacB-like periplasmic core" evidence="8">
    <location>
        <begin position="20"/>
        <end position="244"/>
    </location>
</feature>
<evidence type="ECO:0000256" key="4">
    <source>
        <dbReference type="ARBA" id="ARBA00022989"/>
    </source>
</evidence>
<evidence type="ECO:0000313" key="9">
    <source>
        <dbReference type="EMBL" id="MBT1712162.1"/>
    </source>
</evidence>
<gene>
    <name evidence="9" type="ORF">KK062_28230</name>
</gene>
<feature type="transmembrane region" description="Helical" evidence="6">
    <location>
        <begin position="386"/>
        <end position="413"/>
    </location>
</feature>
<keyword evidence="5 6" id="KW-0472">Membrane</keyword>
<dbReference type="AlphaFoldDB" id="A0AAP2E5E5"/>
<evidence type="ECO:0000256" key="6">
    <source>
        <dbReference type="SAM" id="Phobius"/>
    </source>
</evidence>
<feature type="transmembrane region" description="Helical" evidence="6">
    <location>
        <begin position="339"/>
        <end position="366"/>
    </location>
</feature>
<keyword evidence="4 6" id="KW-1133">Transmembrane helix</keyword>
<evidence type="ECO:0000313" key="10">
    <source>
        <dbReference type="Proteomes" id="UP001319080"/>
    </source>
</evidence>
<dbReference type="InterPro" id="IPR025857">
    <property type="entry name" value="MacB_PCD"/>
</dbReference>
<dbReference type="InterPro" id="IPR003838">
    <property type="entry name" value="ABC3_permease_C"/>
</dbReference>
<organism evidence="9 10">
    <name type="scientific">Dawidia cretensis</name>
    <dbReference type="NCBI Taxonomy" id="2782350"/>
    <lineage>
        <taxon>Bacteria</taxon>
        <taxon>Pseudomonadati</taxon>
        <taxon>Bacteroidota</taxon>
        <taxon>Cytophagia</taxon>
        <taxon>Cytophagales</taxon>
        <taxon>Chryseotaleaceae</taxon>
        <taxon>Dawidia</taxon>
    </lineage>
</organism>
<feature type="domain" description="ABC3 transporter permease C-terminal" evidence="7">
    <location>
        <begin position="686"/>
        <end position="799"/>
    </location>
</feature>
<comment type="caution">
    <text evidence="9">The sequence shown here is derived from an EMBL/GenBank/DDBJ whole genome shotgun (WGS) entry which is preliminary data.</text>
</comment>
<dbReference type="PANTHER" id="PTHR30572:SF18">
    <property type="entry name" value="ABC-TYPE MACROLIDE FAMILY EXPORT SYSTEM PERMEASE COMPONENT 2"/>
    <property type="match status" value="1"/>
</dbReference>
<dbReference type="InterPro" id="IPR050250">
    <property type="entry name" value="Macrolide_Exporter_MacB"/>
</dbReference>
<feature type="transmembrane region" description="Helical" evidence="6">
    <location>
        <begin position="727"/>
        <end position="750"/>
    </location>
</feature>
<evidence type="ECO:0000259" key="7">
    <source>
        <dbReference type="Pfam" id="PF02687"/>
    </source>
</evidence>
<accession>A0AAP2E5E5</accession>
<dbReference type="PANTHER" id="PTHR30572">
    <property type="entry name" value="MEMBRANE COMPONENT OF TRANSPORTER-RELATED"/>
    <property type="match status" value="1"/>
</dbReference>
<dbReference type="Pfam" id="PF02687">
    <property type="entry name" value="FtsX"/>
    <property type="match status" value="2"/>
</dbReference>
<dbReference type="Pfam" id="PF12704">
    <property type="entry name" value="MacB_PCD"/>
    <property type="match status" value="2"/>
</dbReference>
<evidence type="ECO:0000256" key="5">
    <source>
        <dbReference type="ARBA" id="ARBA00023136"/>
    </source>
</evidence>
<protein>
    <submittedName>
        <fullName evidence="9">ABC transporter permease</fullName>
    </submittedName>
</protein>
<evidence type="ECO:0000256" key="3">
    <source>
        <dbReference type="ARBA" id="ARBA00022692"/>
    </source>
</evidence>
<feature type="transmembrane region" description="Helical" evidence="6">
    <location>
        <begin position="434"/>
        <end position="455"/>
    </location>
</feature>
<reference evidence="9 10" key="1">
    <citation type="submission" date="2021-05" db="EMBL/GenBank/DDBJ databases">
        <title>A Polyphasic approach of four new species of the genus Ohtaekwangia: Ohtaekwangia histidinii sp. nov., Ohtaekwangia cretensis sp. nov., Ohtaekwangia indiensis sp. nov., Ohtaekwangia reichenbachii sp. nov. from diverse environment.</title>
        <authorList>
            <person name="Octaviana S."/>
        </authorList>
    </citation>
    <scope>NUCLEOTIDE SEQUENCE [LARGE SCALE GENOMIC DNA]</scope>
    <source>
        <strain evidence="9 10">PWU5</strain>
    </source>
</reference>
<feature type="transmembrane region" description="Helical" evidence="6">
    <location>
        <begin position="770"/>
        <end position="792"/>
    </location>
</feature>
<feature type="domain" description="ABC3 transporter permease C-terminal" evidence="7">
    <location>
        <begin position="298"/>
        <end position="412"/>
    </location>
</feature>
<feature type="transmembrane region" description="Helical" evidence="6">
    <location>
        <begin position="293"/>
        <end position="312"/>
    </location>
</feature>
<dbReference type="GO" id="GO:0005886">
    <property type="term" value="C:plasma membrane"/>
    <property type="evidence" value="ECO:0007669"/>
    <property type="project" value="UniProtKB-SubCell"/>
</dbReference>
<sequence length="806" mass="90786">MIRNYLVTAFRNFLRHRSFTFLNVTGLTLGMIASVLILQYVKYERSYDAFHSQANDIYRVQYNQWQNGKLRFECAAAVPAVGPALKNNFPEVKRFTRLFPVGGVMTYDSPERGQIAFQEEKMQLADSSVFAIFDFKLLQGDPVHSLEGPNKIVISQRAARKYFASEDPIGKIIRMDGRENYEVTGIFEDVPENSHIKFDFLLSYQTLDNKTRNDSQTSWGWYDFNTYVLLEPGTDVTTLQAKWDNYLERERGEEWKKNNNKQEFLLQPLLGIHLHATLLQESEPDERGNGDSVYALTFIALFILVIAWINYINLATARSLDRANEVGVRKVMGAQKQQLVYQFLAESFMLNLVATVLALAAVRAVWPFFSELSGRNIPMAFMGESNFWILLVGLFVLGTVLSGFYPAVILSSFKPVAVLKGKIARVTHGNMLRKSLVIFQFAASVVLISGSIVVYQQLNYMRQQDLGVDIHRTLVFRAPGVRDSLYEQRVASFKTEALRVPGVSSMSGATSIPGDEIFWANSIRRLTGGSGSGISGYTVGIDHDYIPAFGLTLAAGRNFDREHTDDKKSIILNQAMVEALDFESSAAAIGQPVIQGDTFQIVGVLENFHQMSLKEAVTPLVFRFTPEHARFYVFKVNEANYSNVLAGLENPWKEIFPGNPIEYFFLDEYFNRQYESDRLFSQTFTLFTALAIFIACLGLFGLASFMTLQRTKEIGIRKVLGSSVSGVVILLSRGFVQLVLIANLLAWPLAWYIMDQWLSGFPYHIDINPLLFVVAGGVVVLIAFLSVSLQTIRAARANPAKSLKYE</sequence>
<evidence type="ECO:0000256" key="1">
    <source>
        <dbReference type="ARBA" id="ARBA00004651"/>
    </source>
</evidence>